<feature type="transmembrane region" description="Helical" evidence="1">
    <location>
        <begin position="85"/>
        <end position="105"/>
    </location>
</feature>
<proteinExistence type="predicted"/>
<evidence type="ECO:0000313" key="3">
    <source>
        <dbReference type="EMBL" id="QZN98955.1"/>
    </source>
</evidence>
<gene>
    <name evidence="3" type="ORF">K6K41_18910</name>
</gene>
<evidence type="ECO:0000313" key="4">
    <source>
        <dbReference type="Proteomes" id="UP000825701"/>
    </source>
</evidence>
<dbReference type="Pfam" id="PF07331">
    <property type="entry name" value="TctB"/>
    <property type="match status" value="1"/>
</dbReference>
<evidence type="ECO:0000259" key="2">
    <source>
        <dbReference type="Pfam" id="PF07331"/>
    </source>
</evidence>
<keyword evidence="1" id="KW-0812">Transmembrane</keyword>
<sequence>MSLSADIEQPDDPGARGPSKRAVEIVVSLILIGLAAAVLYDSYGRGAGWNGGPESGFFPARVGWIFLAGSLFLLVQAFREPPAIFATWSQLLMVAKVFGPLALFVVLVEPLGIYVAAAIFTAVFMPIVGGARWHTILLTSVLVPLVCFFVFEIEFLVPLPKGPLEAMFGY</sequence>
<feature type="transmembrane region" description="Helical" evidence="1">
    <location>
        <begin position="60"/>
        <end position="78"/>
    </location>
</feature>
<dbReference type="KEGG" id="cmet:K6K41_18910"/>
<name>A0A9E6RDA6_9HYPH</name>
<dbReference type="InterPro" id="IPR009936">
    <property type="entry name" value="DUF1468"/>
</dbReference>
<dbReference type="Proteomes" id="UP000825701">
    <property type="component" value="Chromosome"/>
</dbReference>
<dbReference type="RefSeq" id="WP_261401948.1">
    <property type="nucleotide sequence ID" value="NZ_CP081869.1"/>
</dbReference>
<keyword evidence="1" id="KW-1133">Transmembrane helix</keyword>
<organism evidence="3 4">
    <name type="scientific">Chenggangzhangella methanolivorans</name>
    <dbReference type="NCBI Taxonomy" id="1437009"/>
    <lineage>
        <taxon>Bacteria</taxon>
        <taxon>Pseudomonadati</taxon>
        <taxon>Pseudomonadota</taxon>
        <taxon>Alphaproteobacteria</taxon>
        <taxon>Hyphomicrobiales</taxon>
        <taxon>Methylopilaceae</taxon>
        <taxon>Chenggangzhangella</taxon>
    </lineage>
</organism>
<keyword evidence="4" id="KW-1185">Reference proteome</keyword>
<reference evidence="3" key="1">
    <citation type="submission" date="2021-08" db="EMBL/GenBank/DDBJ databases">
        <authorList>
            <person name="Zhang H."/>
            <person name="Xu M."/>
            <person name="Yu Z."/>
            <person name="Yang L."/>
            <person name="Cai Y."/>
        </authorList>
    </citation>
    <scope>NUCLEOTIDE SEQUENCE</scope>
    <source>
        <strain evidence="3">CHL1</strain>
    </source>
</reference>
<feature type="transmembrane region" description="Helical" evidence="1">
    <location>
        <begin position="21"/>
        <end position="40"/>
    </location>
</feature>
<keyword evidence="1" id="KW-0472">Membrane</keyword>
<evidence type="ECO:0000256" key="1">
    <source>
        <dbReference type="SAM" id="Phobius"/>
    </source>
</evidence>
<dbReference type="EMBL" id="CP081869">
    <property type="protein sequence ID" value="QZN98955.1"/>
    <property type="molecule type" value="Genomic_DNA"/>
</dbReference>
<dbReference type="AlphaFoldDB" id="A0A9E6RDA6"/>
<accession>A0A9E6RDA6</accession>
<feature type="domain" description="DUF1468" evidence="2">
    <location>
        <begin position="26"/>
        <end position="160"/>
    </location>
</feature>
<protein>
    <submittedName>
        <fullName evidence="3">Tripartite tricarboxylate transporter TctB family protein</fullName>
    </submittedName>
</protein>
<feature type="transmembrane region" description="Helical" evidence="1">
    <location>
        <begin position="111"/>
        <end position="129"/>
    </location>
</feature>
<feature type="transmembrane region" description="Helical" evidence="1">
    <location>
        <begin position="136"/>
        <end position="157"/>
    </location>
</feature>